<dbReference type="GO" id="GO:0000976">
    <property type="term" value="F:transcription cis-regulatory region binding"/>
    <property type="evidence" value="ECO:0007669"/>
    <property type="project" value="TreeGrafter"/>
</dbReference>
<evidence type="ECO:0000256" key="4">
    <source>
        <dbReference type="ARBA" id="ARBA00023015"/>
    </source>
</evidence>
<comment type="cofactor">
    <cofactor evidence="7">
        <name>Zn(2+)</name>
        <dbReference type="ChEBI" id="CHEBI:29105"/>
    </cofactor>
    <text evidence="7">Binds 1 zinc ion per subunit.</text>
</comment>
<evidence type="ECO:0000256" key="3">
    <source>
        <dbReference type="ARBA" id="ARBA00022833"/>
    </source>
</evidence>
<evidence type="ECO:0000256" key="6">
    <source>
        <dbReference type="ARBA" id="ARBA00023163"/>
    </source>
</evidence>
<keyword evidence="9" id="KW-1185">Reference proteome</keyword>
<dbReference type="AlphaFoldDB" id="A0A077DBE8"/>
<evidence type="ECO:0000256" key="5">
    <source>
        <dbReference type="ARBA" id="ARBA00023125"/>
    </source>
</evidence>
<evidence type="ECO:0000313" key="8">
    <source>
        <dbReference type="EMBL" id="AIL31994.1"/>
    </source>
</evidence>
<sequence length="150" mass="17212">MNNISEQLKKIEDICEANGTRLTQSRRQVLELILESPQSVKAYDLLKAMLKEHPNTKPPIVYRALEFLEQQHFIHRIDSLNAWAVCQHIQKDCEHGESLLLACKSCGSVKEIENQTVTHHLTNMLHEHGYQTTGKETEIQVICPNCIEQP</sequence>
<keyword evidence="7" id="KW-0479">Metal-binding</keyword>
<proteinExistence type="inferred from homology"/>
<dbReference type="RefSeq" id="WP_038497881.1">
    <property type="nucleotide sequence ID" value="NZ_AFWK01000051.1"/>
</dbReference>
<feature type="binding site" evidence="7">
    <location>
        <position position="143"/>
    </location>
    <ligand>
        <name>Zn(2+)</name>
        <dbReference type="ChEBI" id="CHEBI:29105"/>
    </ligand>
</feature>
<evidence type="ECO:0000313" key="9">
    <source>
        <dbReference type="Proteomes" id="UP000028945"/>
    </source>
</evidence>
<dbReference type="OrthoDB" id="9801127at2"/>
<dbReference type="HOGENOM" id="CLU_096072_2_1_4"/>
<feature type="binding site" evidence="7">
    <location>
        <position position="146"/>
    </location>
    <ligand>
        <name>Zn(2+)</name>
        <dbReference type="ChEBI" id="CHEBI:29105"/>
    </ligand>
</feature>
<evidence type="ECO:0000256" key="7">
    <source>
        <dbReference type="PIRSR" id="PIRSR602481-1"/>
    </source>
</evidence>
<dbReference type="Proteomes" id="UP000028945">
    <property type="component" value="Chromosome"/>
</dbReference>
<keyword evidence="4" id="KW-0805">Transcription regulation</keyword>
<dbReference type="Gene3D" id="3.30.1490.190">
    <property type="match status" value="1"/>
</dbReference>
<evidence type="ECO:0000256" key="2">
    <source>
        <dbReference type="ARBA" id="ARBA00022491"/>
    </source>
</evidence>
<dbReference type="GO" id="GO:1900376">
    <property type="term" value="P:regulation of secondary metabolite biosynthetic process"/>
    <property type="evidence" value="ECO:0007669"/>
    <property type="project" value="TreeGrafter"/>
</dbReference>
<feature type="binding site" evidence="7">
    <location>
        <position position="106"/>
    </location>
    <ligand>
        <name>Zn(2+)</name>
        <dbReference type="ChEBI" id="CHEBI:29105"/>
    </ligand>
</feature>
<dbReference type="InterPro" id="IPR036390">
    <property type="entry name" value="WH_DNA-bd_sf"/>
</dbReference>
<feature type="binding site" evidence="7">
    <location>
        <position position="103"/>
    </location>
    <ligand>
        <name>Zn(2+)</name>
        <dbReference type="ChEBI" id="CHEBI:29105"/>
    </ligand>
</feature>
<protein>
    <submittedName>
        <fullName evidence="8">Uncharacterized protein</fullName>
    </submittedName>
</protein>
<dbReference type="STRING" id="1072685.IX83_00445"/>
<accession>A0A077DBE8</accession>
<keyword evidence="5" id="KW-0238">DNA-binding</keyword>
<reference evidence="8 9" key="1">
    <citation type="journal article" date="2014" name="BMC Genomics">
        <title>A genomic perspective on a new bacterial genus and species from the Alcaligenaceae family, Basilea psittacipulmonis.</title>
        <authorList>
            <person name="Whiteson K.L."/>
            <person name="Hernandez D."/>
            <person name="Lazarevic V."/>
            <person name="Gaia N."/>
            <person name="Farinelli L."/>
            <person name="Francois P."/>
            <person name="Pilo P."/>
            <person name="Frey J."/>
            <person name="Schrenzel J."/>
        </authorList>
    </citation>
    <scope>NUCLEOTIDE SEQUENCE [LARGE SCALE GENOMIC DNA]</scope>
    <source>
        <strain evidence="8 9">DSM 24701</strain>
    </source>
</reference>
<organism evidence="8 9">
    <name type="scientific">Basilea psittacipulmonis DSM 24701</name>
    <dbReference type="NCBI Taxonomy" id="1072685"/>
    <lineage>
        <taxon>Bacteria</taxon>
        <taxon>Pseudomonadati</taxon>
        <taxon>Pseudomonadota</taxon>
        <taxon>Betaproteobacteria</taxon>
        <taxon>Burkholderiales</taxon>
        <taxon>Alcaligenaceae</taxon>
        <taxon>Basilea</taxon>
    </lineage>
</organism>
<keyword evidence="3 7" id="KW-0862">Zinc</keyword>
<dbReference type="GO" id="GO:0008270">
    <property type="term" value="F:zinc ion binding"/>
    <property type="evidence" value="ECO:0007669"/>
    <property type="project" value="TreeGrafter"/>
</dbReference>
<dbReference type="EMBL" id="CP009238">
    <property type="protein sequence ID" value="AIL31994.1"/>
    <property type="molecule type" value="Genomic_DNA"/>
</dbReference>
<dbReference type="PANTHER" id="PTHR33202">
    <property type="entry name" value="ZINC UPTAKE REGULATION PROTEIN"/>
    <property type="match status" value="1"/>
</dbReference>
<dbReference type="KEGG" id="bpsi:IX83_00445"/>
<evidence type="ECO:0000256" key="1">
    <source>
        <dbReference type="ARBA" id="ARBA00007957"/>
    </source>
</evidence>
<dbReference type="PANTHER" id="PTHR33202:SF6">
    <property type="entry name" value="ZINC UPTAKE REGULATION PROTEIN"/>
    <property type="match status" value="1"/>
</dbReference>
<dbReference type="InterPro" id="IPR002481">
    <property type="entry name" value="FUR"/>
</dbReference>
<dbReference type="SUPFAM" id="SSF46785">
    <property type="entry name" value="Winged helix' DNA-binding domain"/>
    <property type="match status" value="1"/>
</dbReference>
<name>A0A077DBE8_9BURK</name>
<keyword evidence="6" id="KW-0804">Transcription</keyword>
<gene>
    <name evidence="8" type="ORF">IX83_00445</name>
</gene>
<keyword evidence="2" id="KW-0678">Repressor</keyword>
<dbReference type="Pfam" id="PF01475">
    <property type="entry name" value="FUR"/>
    <property type="match status" value="1"/>
</dbReference>
<dbReference type="InterPro" id="IPR043135">
    <property type="entry name" value="Fur_C"/>
</dbReference>
<dbReference type="Gene3D" id="1.10.10.10">
    <property type="entry name" value="Winged helix-like DNA-binding domain superfamily/Winged helix DNA-binding domain"/>
    <property type="match status" value="1"/>
</dbReference>
<dbReference type="eggNOG" id="COG0735">
    <property type="taxonomic scope" value="Bacteria"/>
</dbReference>
<dbReference type="InterPro" id="IPR036388">
    <property type="entry name" value="WH-like_DNA-bd_sf"/>
</dbReference>
<dbReference type="GO" id="GO:0003700">
    <property type="term" value="F:DNA-binding transcription factor activity"/>
    <property type="evidence" value="ECO:0007669"/>
    <property type="project" value="InterPro"/>
</dbReference>
<dbReference type="GO" id="GO:0005829">
    <property type="term" value="C:cytosol"/>
    <property type="evidence" value="ECO:0007669"/>
    <property type="project" value="TreeGrafter"/>
</dbReference>
<dbReference type="GO" id="GO:0045892">
    <property type="term" value="P:negative regulation of DNA-templated transcription"/>
    <property type="evidence" value="ECO:0007669"/>
    <property type="project" value="TreeGrafter"/>
</dbReference>
<comment type="similarity">
    <text evidence="1">Belongs to the Fur family.</text>
</comment>